<reference evidence="1 2" key="1">
    <citation type="submission" date="2023-07" db="EMBL/GenBank/DDBJ databases">
        <title>Genomic Encyclopedia of Type Strains, Phase IV (KMG-IV): sequencing the most valuable type-strain genomes for metagenomic binning, comparative biology and taxonomic classification.</title>
        <authorList>
            <person name="Goeker M."/>
        </authorList>
    </citation>
    <scope>NUCLEOTIDE SEQUENCE [LARGE SCALE GENOMIC DNA]</scope>
    <source>
        <strain evidence="1 2">DSM 40573</strain>
    </source>
</reference>
<evidence type="ECO:0000313" key="1">
    <source>
        <dbReference type="EMBL" id="MDQ0489415.1"/>
    </source>
</evidence>
<gene>
    <name evidence="1" type="ORF">QO019_004287</name>
</gene>
<evidence type="ECO:0000313" key="2">
    <source>
        <dbReference type="Proteomes" id="UP001236795"/>
    </source>
</evidence>
<accession>A0ABU0KLD7</accession>
<comment type="caution">
    <text evidence="1">The sequence shown here is derived from an EMBL/GenBank/DDBJ whole genome shotgun (WGS) entry which is preliminary data.</text>
</comment>
<dbReference type="EMBL" id="JAUSWC010000015">
    <property type="protein sequence ID" value="MDQ0489415.1"/>
    <property type="molecule type" value="Genomic_DNA"/>
</dbReference>
<organism evidence="1 2">
    <name type="scientific">Streptomyces thermodiastaticus</name>
    <dbReference type="NCBI Taxonomy" id="44061"/>
    <lineage>
        <taxon>Bacteria</taxon>
        <taxon>Bacillati</taxon>
        <taxon>Actinomycetota</taxon>
        <taxon>Actinomycetes</taxon>
        <taxon>Kitasatosporales</taxon>
        <taxon>Streptomycetaceae</taxon>
        <taxon>Streptomyces</taxon>
    </lineage>
</organism>
<dbReference type="Proteomes" id="UP001236795">
    <property type="component" value="Unassembled WGS sequence"/>
</dbReference>
<keyword evidence="2" id="KW-1185">Reference proteome</keyword>
<sequence>MRLAGQLKFGQAYDFKQDSKIDRTVAEQDGTVTVLEYRSNVAPNADRPQALYDFLDGRFSWSSLKVRVCHDGSEGEAADDDFVTISAWPWALELSDGSLASPFAEDLVGFPKPLYPTDDEELYAGACRTGHVAFAVPDGQSVARVLYIRQSALPVAWTDR</sequence>
<name>A0ABU0KLD7_9ACTN</name>
<proteinExistence type="predicted"/>
<dbReference type="RefSeq" id="WP_019523251.1">
    <property type="nucleotide sequence ID" value="NZ_JAUSWC010000015.1"/>
</dbReference>
<protein>
    <submittedName>
        <fullName evidence="1">Uncharacterized protein</fullName>
    </submittedName>
</protein>